<evidence type="ECO:0000256" key="1">
    <source>
        <dbReference type="SAM" id="Phobius"/>
    </source>
</evidence>
<name>A0ABS2NAQ2_9BACI</name>
<keyword evidence="1" id="KW-0812">Transmembrane</keyword>
<sequence>MDERLLVAFAFIESSGFLAPIVFILFHILRQFLFIPVVLVCMAGGILFGSVLGSLYSLIGLTLLSIGFYCVIHKMPKTKEKLLTTKSKWFGRHAKLTVGQIAVLRLIPFVHYQLLNVCLMERKPGLKDYAVHSFWANLPLAFFYTVFGEFISQFSISMMILILFALSILFYVLREKVIVMKWKEFFQPAKS</sequence>
<evidence type="ECO:0000313" key="4">
    <source>
        <dbReference type="Proteomes" id="UP001646157"/>
    </source>
</evidence>
<keyword evidence="4" id="KW-1185">Reference proteome</keyword>
<gene>
    <name evidence="3" type="ORF">JOC86_001441</name>
</gene>
<accession>A0ABS2NAQ2</accession>
<protein>
    <submittedName>
        <fullName evidence="3">Membrane protein YdjX (TVP38/TMEM64 family)</fullName>
    </submittedName>
</protein>
<feature type="transmembrane region" description="Helical" evidence="1">
    <location>
        <begin position="6"/>
        <end position="25"/>
    </location>
</feature>
<keyword evidence="1" id="KW-1133">Transmembrane helix</keyword>
<evidence type="ECO:0000313" key="3">
    <source>
        <dbReference type="EMBL" id="MBM7584904.1"/>
    </source>
</evidence>
<dbReference type="Proteomes" id="UP001646157">
    <property type="component" value="Unassembled WGS sequence"/>
</dbReference>
<reference evidence="3 4" key="1">
    <citation type="submission" date="2021-01" db="EMBL/GenBank/DDBJ databases">
        <title>Genomic Encyclopedia of Type Strains, Phase IV (KMG-IV): sequencing the most valuable type-strain genomes for metagenomic binning, comparative biology and taxonomic classification.</title>
        <authorList>
            <person name="Goeker M."/>
        </authorList>
    </citation>
    <scope>NUCLEOTIDE SEQUENCE [LARGE SCALE GENOMIC DNA]</scope>
    <source>
        <strain evidence="3 4">DSM 24834</strain>
    </source>
</reference>
<organism evidence="3 4">
    <name type="scientific">Rossellomorea pakistanensis</name>
    <dbReference type="NCBI Taxonomy" id="992288"/>
    <lineage>
        <taxon>Bacteria</taxon>
        <taxon>Bacillati</taxon>
        <taxon>Bacillota</taxon>
        <taxon>Bacilli</taxon>
        <taxon>Bacillales</taxon>
        <taxon>Bacillaceae</taxon>
        <taxon>Rossellomorea</taxon>
    </lineage>
</organism>
<feature type="transmembrane region" description="Helical" evidence="1">
    <location>
        <begin position="32"/>
        <end position="49"/>
    </location>
</feature>
<dbReference type="RefSeq" id="WP_205169452.1">
    <property type="nucleotide sequence ID" value="NZ_JAFBDZ010000001.1"/>
</dbReference>
<proteinExistence type="predicted"/>
<dbReference type="InterPro" id="IPR032816">
    <property type="entry name" value="VTT_dom"/>
</dbReference>
<comment type="caution">
    <text evidence="3">The sequence shown here is derived from an EMBL/GenBank/DDBJ whole genome shotgun (WGS) entry which is preliminary data.</text>
</comment>
<evidence type="ECO:0000259" key="2">
    <source>
        <dbReference type="Pfam" id="PF09335"/>
    </source>
</evidence>
<dbReference type="EMBL" id="JAFBDZ010000001">
    <property type="protein sequence ID" value="MBM7584904.1"/>
    <property type="molecule type" value="Genomic_DNA"/>
</dbReference>
<feature type="transmembrane region" description="Helical" evidence="1">
    <location>
        <begin position="55"/>
        <end position="72"/>
    </location>
</feature>
<feature type="transmembrane region" description="Helical" evidence="1">
    <location>
        <begin position="129"/>
        <end position="147"/>
    </location>
</feature>
<keyword evidence="1" id="KW-0472">Membrane</keyword>
<feature type="transmembrane region" description="Helical" evidence="1">
    <location>
        <begin position="153"/>
        <end position="173"/>
    </location>
</feature>
<feature type="domain" description="VTT" evidence="2">
    <location>
        <begin position="35"/>
        <end position="149"/>
    </location>
</feature>
<dbReference type="Pfam" id="PF09335">
    <property type="entry name" value="VTT_dom"/>
    <property type="match status" value="1"/>
</dbReference>